<organism evidence="1 2">
    <name type="scientific">Paenibacillus illinoisensis</name>
    <dbReference type="NCBI Taxonomy" id="59845"/>
    <lineage>
        <taxon>Bacteria</taxon>
        <taxon>Bacillati</taxon>
        <taxon>Bacillota</taxon>
        <taxon>Bacilli</taxon>
        <taxon>Bacillales</taxon>
        <taxon>Paenibacillaceae</taxon>
        <taxon>Paenibacillus</taxon>
    </lineage>
</organism>
<proteinExistence type="predicted"/>
<dbReference type="EMBL" id="PRLG01000020">
    <property type="protein sequence ID" value="PYY28388.1"/>
    <property type="molecule type" value="Genomic_DNA"/>
</dbReference>
<dbReference type="OrthoDB" id="2111939at2"/>
<accession>A0A2W0CKP0</accession>
<evidence type="ECO:0000313" key="2">
    <source>
        <dbReference type="Proteomes" id="UP000247459"/>
    </source>
</evidence>
<comment type="caution">
    <text evidence="1">The sequence shown here is derived from an EMBL/GenBank/DDBJ whole genome shotgun (WGS) entry which is preliminary data.</text>
</comment>
<sequence>MIAIFQTIHPCSPVEQEFIWHAEYEDQTSLTEYDFETKIENSFNDIKKDSLVRFGLVGQGQRYYFEVNGGIFKIAGKMYEFSYVENDREHALTGQQYKYNDIASFKNAEMYIDPISLETVVDATITDYTFGYKSVIEDKGNNLRMHFKALCTISYDNPMYMNVRLVPSRDCDGELIIKRNGQIVDRIPSEFKKNMARELNWIIQ</sequence>
<protein>
    <submittedName>
        <fullName evidence="1">Uncharacterized protein</fullName>
    </submittedName>
</protein>
<dbReference type="RefSeq" id="WP_110821021.1">
    <property type="nucleotide sequence ID" value="NZ_PRLG01000020.1"/>
</dbReference>
<gene>
    <name evidence="1" type="ORF">PIL02S_03544</name>
</gene>
<name>A0A2W0CKP0_9BACL</name>
<dbReference type="AlphaFoldDB" id="A0A2W0CKP0"/>
<evidence type="ECO:0000313" key="1">
    <source>
        <dbReference type="EMBL" id="PYY28388.1"/>
    </source>
</evidence>
<reference evidence="1 2" key="1">
    <citation type="submission" date="2018-01" db="EMBL/GenBank/DDBJ databases">
        <title>Genome sequence of the PGP bacterium Paenibacillus illinoisensis E3.</title>
        <authorList>
            <person name="Rolli E."/>
            <person name="Marasco R."/>
            <person name="Bessem C."/>
            <person name="Michoud G."/>
            <person name="Gaiarsa S."/>
            <person name="Borin S."/>
            <person name="Daffonchio D."/>
        </authorList>
    </citation>
    <scope>NUCLEOTIDE SEQUENCE [LARGE SCALE GENOMIC DNA]</scope>
    <source>
        <strain evidence="1 2">E3</strain>
    </source>
</reference>
<dbReference type="Proteomes" id="UP000247459">
    <property type="component" value="Unassembled WGS sequence"/>
</dbReference>